<feature type="compositionally biased region" description="Basic residues" evidence="6">
    <location>
        <begin position="1096"/>
        <end position="1110"/>
    </location>
</feature>
<feature type="compositionally biased region" description="Basic and acidic residues" evidence="6">
    <location>
        <begin position="1023"/>
        <end position="1032"/>
    </location>
</feature>
<dbReference type="GeneID" id="28895980"/>
<feature type="compositionally biased region" description="Low complexity" evidence="6">
    <location>
        <begin position="371"/>
        <end position="385"/>
    </location>
</feature>
<reference evidence="10 11" key="1">
    <citation type="journal article" date="2016" name="Fungal Biol.">
        <title>The genome of Xylona heveae provides a window into fungal endophytism.</title>
        <authorList>
            <person name="Gazis R."/>
            <person name="Kuo A."/>
            <person name="Riley R."/>
            <person name="LaButti K."/>
            <person name="Lipzen A."/>
            <person name="Lin J."/>
            <person name="Amirebrahimi M."/>
            <person name="Hesse C.N."/>
            <person name="Spatafora J.W."/>
            <person name="Henrissat B."/>
            <person name="Hainaut M."/>
            <person name="Grigoriev I.V."/>
            <person name="Hibbett D.S."/>
        </authorList>
    </citation>
    <scope>NUCLEOTIDE SEQUENCE [LARGE SCALE GENOMIC DNA]</scope>
    <source>
        <strain evidence="10 11">TC161</strain>
    </source>
</reference>
<gene>
    <name evidence="10" type="ORF">L228DRAFT_236564</name>
</gene>
<comment type="similarity">
    <text evidence="2">Belongs to the XPC family.</text>
</comment>
<evidence type="ECO:0000256" key="1">
    <source>
        <dbReference type="ARBA" id="ARBA00004123"/>
    </source>
</evidence>
<feature type="region of interest" description="Disordered" evidence="6">
    <location>
        <begin position="209"/>
        <end position="254"/>
    </location>
</feature>
<dbReference type="OrthoDB" id="300780at2759"/>
<dbReference type="InterPro" id="IPR036985">
    <property type="entry name" value="Transglutaminase-like_sf"/>
</dbReference>
<feature type="compositionally biased region" description="Low complexity" evidence="6">
    <location>
        <begin position="438"/>
        <end position="454"/>
    </location>
</feature>
<dbReference type="OMA" id="TWPGKTK"/>
<evidence type="ECO:0000313" key="11">
    <source>
        <dbReference type="Proteomes" id="UP000076632"/>
    </source>
</evidence>
<dbReference type="InterPro" id="IPR018327">
    <property type="entry name" value="BHD_2"/>
</dbReference>
<dbReference type="PANTHER" id="PTHR12135">
    <property type="entry name" value="DNA REPAIR PROTEIN XP-C / RAD4"/>
    <property type="match status" value="1"/>
</dbReference>
<feature type="region of interest" description="Disordered" evidence="6">
    <location>
        <begin position="987"/>
        <end position="1110"/>
    </location>
</feature>
<feature type="compositionally biased region" description="Low complexity" evidence="6">
    <location>
        <begin position="63"/>
        <end position="72"/>
    </location>
</feature>
<dbReference type="Gene3D" id="3.90.260.10">
    <property type="entry name" value="Transglutaminase-like"/>
    <property type="match status" value="1"/>
</dbReference>
<dbReference type="Gene3D" id="2.20.20.110">
    <property type="entry name" value="Rad4, beta-hairpin domain BHD1"/>
    <property type="match status" value="1"/>
</dbReference>
<dbReference type="InterPro" id="IPR004583">
    <property type="entry name" value="DNA_repair_Rad4"/>
</dbReference>
<dbReference type="GO" id="GO:0000111">
    <property type="term" value="C:nucleotide-excision repair factor 2 complex"/>
    <property type="evidence" value="ECO:0007669"/>
    <property type="project" value="TreeGrafter"/>
</dbReference>
<evidence type="ECO:0000256" key="5">
    <source>
        <dbReference type="ARBA" id="ARBA00023242"/>
    </source>
</evidence>
<feature type="compositionally biased region" description="Low complexity" evidence="6">
    <location>
        <begin position="1034"/>
        <end position="1045"/>
    </location>
</feature>
<name>A0A165IWB8_XYLHT</name>
<feature type="compositionally biased region" description="Basic and acidic residues" evidence="6">
    <location>
        <begin position="242"/>
        <end position="254"/>
    </location>
</feature>
<dbReference type="GO" id="GO:0006289">
    <property type="term" value="P:nucleotide-excision repair"/>
    <property type="evidence" value="ECO:0007669"/>
    <property type="project" value="InterPro"/>
</dbReference>
<evidence type="ECO:0000259" key="8">
    <source>
        <dbReference type="SMART" id="SM01031"/>
    </source>
</evidence>
<accession>A0A165IWB8</accession>
<dbReference type="STRING" id="1328760.A0A165IWB8"/>
<protein>
    <submittedName>
        <fullName evidence="10">Rad4-domain-containing protein</fullName>
    </submittedName>
</protein>
<evidence type="ECO:0000259" key="7">
    <source>
        <dbReference type="SMART" id="SM01030"/>
    </source>
</evidence>
<dbReference type="SUPFAM" id="SSF54001">
    <property type="entry name" value="Cysteine proteinases"/>
    <property type="match status" value="1"/>
</dbReference>
<dbReference type="FunFam" id="3.30.70.2460:FF:000001">
    <property type="entry name" value="DNA repair protein Rad4 family"/>
    <property type="match status" value="1"/>
</dbReference>
<dbReference type="InterPro" id="IPR042488">
    <property type="entry name" value="Rad4_BHD3_sf"/>
</dbReference>
<feature type="domain" description="Rad4 beta-hairpin" evidence="9">
    <location>
        <begin position="753"/>
        <end position="827"/>
    </location>
</feature>
<feature type="domain" description="Rad4 beta-hairpin" evidence="8">
    <location>
        <begin position="683"/>
        <end position="746"/>
    </location>
</feature>
<dbReference type="SMART" id="SM01032">
    <property type="entry name" value="BHD_3"/>
    <property type="match status" value="1"/>
</dbReference>
<feature type="domain" description="Rad4 beta-hairpin" evidence="7">
    <location>
        <begin position="625"/>
        <end position="681"/>
    </location>
</feature>
<feature type="compositionally biased region" description="Basic and acidic residues" evidence="6">
    <location>
        <begin position="38"/>
        <end position="52"/>
    </location>
</feature>
<dbReference type="Gene3D" id="3.30.70.2460">
    <property type="entry name" value="Rad4, beta-hairpin domain BHD3"/>
    <property type="match status" value="1"/>
</dbReference>
<feature type="region of interest" description="Disordered" evidence="6">
    <location>
        <begin position="368"/>
        <end position="408"/>
    </location>
</feature>
<dbReference type="Proteomes" id="UP000076632">
    <property type="component" value="Unassembled WGS sequence"/>
</dbReference>
<dbReference type="GO" id="GO:0003684">
    <property type="term" value="F:damaged DNA binding"/>
    <property type="evidence" value="ECO:0007669"/>
    <property type="project" value="InterPro"/>
</dbReference>
<keyword evidence="4" id="KW-0234">DNA repair</keyword>
<dbReference type="SMART" id="SM01031">
    <property type="entry name" value="BHD_2"/>
    <property type="match status" value="1"/>
</dbReference>
<evidence type="ECO:0000256" key="4">
    <source>
        <dbReference type="ARBA" id="ARBA00023204"/>
    </source>
</evidence>
<evidence type="ECO:0000259" key="9">
    <source>
        <dbReference type="SMART" id="SM01032"/>
    </source>
</evidence>
<keyword evidence="11" id="KW-1185">Reference proteome</keyword>
<dbReference type="Pfam" id="PF10404">
    <property type="entry name" value="BHD_2"/>
    <property type="match status" value="1"/>
</dbReference>
<dbReference type="SMART" id="SM01030">
    <property type="entry name" value="BHD_1"/>
    <property type="match status" value="1"/>
</dbReference>
<dbReference type="AlphaFoldDB" id="A0A165IWB8"/>
<dbReference type="PANTHER" id="PTHR12135:SF2">
    <property type="entry name" value="DNA REPAIR PROTEIN RAD34"/>
    <property type="match status" value="1"/>
</dbReference>
<dbReference type="InterPro" id="IPR038765">
    <property type="entry name" value="Papain-like_cys_pep_sf"/>
</dbReference>
<feature type="compositionally biased region" description="Acidic residues" evidence="6">
    <location>
        <begin position="1075"/>
        <end position="1090"/>
    </location>
</feature>
<dbReference type="GO" id="GO:0006298">
    <property type="term" value="P:mismatch repair"/>
    <property type="evidence" value="ECO:0007669"/>
    <property type="project" value="TreeGrafter"/>
</dbReference>
<sequence length="1110" mass="123776">MPPFVPNKRRHSPSNAPAAGGSTPKPSRPRPTLFDTLDAGRGRTRTVEDNKAYLDSLQDESDSSSLSEVSSAEFDDAQDGTHSAKRRKLDGAGAGESDGSDEDMDWEDAMAVDQPTPQTSAIEPSGDLELTLDKDNRPVESFTDTRQKKGPSKIERQIRIRTHCMHVQLLLFHNLARNAWMCDEEVQNTLVGQLPPSIVEAHQKWRLASGLPVQEPQRKTAKRSTGKKAAAGERSKGQSQRDWGDGAKRLEKGVPDTSHGDPLIRFMRVLCAFWKKRFKVVTPGLRKQGYKPLAVVESELASFKNEPHNLEIHGERIMGIKEFRERAKFCEGSRDLGAQLFTALLRGLGLDARLVSSLQPIGFGWSKGEMASSKSGQRSSRASSKMTDRPSDTFEDESASDGDSHLEDYNVPVNTAQLSQKSTLVGRKRILRGTQDAPISLSENSSDLSSPPSDIDSEIDQVTSTPQRPIGRSVDKDLQFPIYWTEVYSPVTTRFLAVDPLVISTIASTPDLFASFEPRGARAEKAKQVLAYVVAFSADGTAKDVTVRYLKRRQWPGKTKGVRLPVEKVPVYNASGKIKRHEERDWFKTVMRLYAKDAKDRTAVDDLEEENELKPANIHKANKPAGEETLQGYKNSAEFVLERHLRREEALLPRARHVKTFTTGKGEKSKEEKVFRRKDVVTCKTSESWHKEGRRVKPGEHPLKLVPMRAVTLIRKREIEEAERGGGEKMKQGLYSRNQTEWIIPPPIENGIIPKNAFGNMDCYVPSMVPKGAVHIPLRGTARVCRNLGIDFAEAVTGFEFGNQRAVPVITGVVVAAENEDMVIDAWEIAEAEKKRKEDDKRAKLTLSLWRKLLMGLRIFARVRDEYGGDDAHVKDELNPFTNRNKSKTKGTIDDTTHQAPVTREPEPGADEFAGAGGFLLHDETGNEIHGGGGFLIEGDEEDPKKFSTVAEDSTFRAPISLQDTYQLADGEECEYASSDHESAKYASISEKEVEFESSNELSPLPETLKSSNSKAGKGGKLKRTDPGRKYLESQSSSFSGPSHSETPKRTRAMPTRKAAERSQRAVRSHYFEGQEADEEEDDEVELEVYDEPKTSTRRQTLRRSSRKGR</sequence>
<organism evidence="10 11">
    <name type="scientific">Xylona heveae (strain CBS 132557 / TC161)</name>
    <dbReference type="NCBI Taxonomy" id="1328760"/>
    <lineage>
        <taxon>Eukaryota</taxon>
        <taxon>Fungi</taxon>
        <taxon>Dikarya</taxon>
        <taxon>Ascomycota</taxon>
        <taxon>Pezizomycotina</taxon>
        <taxon>Xylonomycetes</taxon>
        <taxon>Xylonales</taxon>
        <taxon>Xylonaceae</taxon>
        <taxon>Xylona</taxon>
    </lineage>
</organism>
<dbReference type="InParanoid" id="A0A165IWB8"/>
<evidence type="ECO:0000256" key="2">
    <source>
        <dbReference type="ARBA" id="ARBA00009525"/>
    </source>
</evidence>
<dbReference type="EMBL" id="KV407455">
    <property type="protein sequence ID" value="KZF25470.1"/>
    <property type="molecule type" value="Genomic_DNA"/>
</dbReference>
<dbReference type="Pfam" id="PF03835">
    <property type="entry name" value="Rad4"/>
    <property type="match status" value="1"/>
</dbReference>
<feature type="region of interest" description="Disordered" evidence="6">
    <location>
        <begin position="435"/>
        <end position="470"/>
    </location>
</feature>
<dbReference type="InterPro" id="IPR018328">
    <property type="entry name" value="Rad4_beta-hairpin_dom3"/>
</dbReference>
<dbReference type="InterPro" id="IPR018326">
    <property type="entry name" value="Rad4_beta-hairpin_dom1"/>
</dbReference>
<evidence type="ECO:0000256" key="3">
    <source>
        <dbReference type="ARBA" id="ARBA00022763"/>
    </source>
</evidence>
<evidence type="ECO:0000256" key="6">
    <source>
        <dbReference type="SAM" id="MobiDB-lite"/>
    </source>
</evidence>
<comment type="subcellular location">
    <subcellularLocation>
        <location evidence="1">Nucleus</location>
    </subcellularLocation>
</comment>
<proteinExistence type="inferred from homology"/>
<dbReference type="Pfam" id="PF10403">
    <property type="entry name" value="BHD_1"/>
    <property type="match status" value="1"/>
</dbReference>
<evidence type="ECO:0000313" key="10">
    <source>
        <dbReference type="EMBL" id="KZF25470.1"/>
    </source>
</evidence>
<dbReference type="GO" id="GO:0003697">
    <property type="term" value="F:single-stranded DNA binding"/>
    <property type="evidence" value="ECO:0007669"/>
    <property type="project" value="TreeGrafter"/>
</dbReference>
<dbReference type="GO" id="GO:0005737">
    <property type="term" value="C:cytoplasm"/>
    <property type="evidence" value="ECO:0007669"/>
    <property type="project" value="TreeGrafter"/>
</dbReference>
<dbReference type="RefSeq" id="XP_018191025.1">
    <property type="nucleotide sequence ID" value="XM_018330843.1"/>
</dbReference>
<feature type="region of interest" description="Disordered" evidence="6">
    <location>
        <begin position="1"/>
        <end position="103"/>
    </location>
</feature>
<dbReference type="Pfam" id="PF10405">
    <property type="entry name" value="BHD_3"/>
    <property type="match status" value="1"/>
</dbReference>
<keyword evidence="3" id="KW-0227">DNA damage</keyword>
<keyword evidence="5" id="KW-0539">Nucleus</keyword>
<dbReference type="GO" id="GO:0071942">
    <property type="term" value="C:XPC complex"/>
    <property type="evidence" value="ECO:0007669"/>
    <property type="project" value="TreeGrafter"/>
</dbReference>
<feature type="region of interest" description="Disordered" evidence="6">
    <location>
        <begin position="878"/>
        <end position="908"/>
    </location>
</feature>
<dbReference type="InterPro" id="IPR018325">
    <property type="entry name" value="Rad4/PNGase_transGLS-fold"/>
</dbReference>